<evidence type="ECO:0000256" key="3">
    <source>
        <dbReference type="ARBA" id="ARBA00012856"/>
    </source>
</evidence>
<dbReference type="GO" id="GO:0050661">
    <property type="term" value="F:NADP binding"/>
    <property type="evidence" value="ECO:0007669"/>
    <property type="project" value="InterPro"/>
</dbReference>
<dbReference type="PANTHER" id="PTHR48069:SF3">
    <property type="entry name" value="DIHYDROFOLATE REDUCTASE"/>
    <property type="match status" value="1"/>
</dbReference>
<dbReference type="InterPro" id="IPR017925">
    <property type="entry name" value="DHFR_CS"/>
</dbReference>
<dbReference type="GO" id="GO:0004146">
    <property type="term" value="F:dihydrofolate reductase activity"/>
    <property type="evidence" value="ECO:0007669"/>
    <property type="project" value="UniProtKB-EC"/>
</dbReference>
<dbReference type="RefSeq" id="WP_123176529.1">
    <property type="nucleotide sequence ID" value="NZ_QWDD01000001.1"/>
</dbReference>
<sequence>MTLKLVAVVARGRNGVIGVANGLPWRLSSDLKRYKARTWGKPMIMGRRTFESIGRPLPGRESVVLTRDPHFRAEGVHVAASLAEALATARRLTALLGVDEIIIAGGEEIYRAFLDLTDVIELTEVALDIAGDAHFPALDPKDWREIAREAPPRGPKDEADFAFVTLERRRGQGA</sequence>
<dbReference type="GO" id="GO:0046655">
    <property type="term" value="P:folic acid metabolic process"/>
    <property type="evidence" value="ECO:0007669"/>
    <property type="project" value="TreeGrafter"/>
</dbReference>
<comment type="similarity">
    <text evidence="2 8 9">Belongs to the dihydrofolate reductase family.</text>
</comment>
<keyword evidence="4 8" id="KW-0554">One-carbon metabolism</keyword>
<evidence type="ECO:0000256" key="8">
    <source>
        <dbReference type="PIRNR" id="PIRNR000194"/>
    </source>
</evidence>
<dbReference type="PIRSF" id="PIRSF000194">
    <property type="entry name" value="DHFR"/>
    <property type="match status" value="1"/>
</dbReference>
<dbReference type="AlphaFoldDB" id="A0A3M9XRI4"/>
<dbReference type="Pfam" id="PF00186">
    <property type="entry name" value="DHFR_1"/>
    <property type="match status" value="1"/>
</dbReference>
<dbReference type="InterPro" id="IPR001796">
    <property type="entry name" value="DHFR_dom"/>
</dbReference>
<dbReference type="GO" id="GO:0046452">
    <property type="term" value="P:dihydrofolate metabolic process"/>
    <property type="evidence" value="ECO:0007669"/>
    <property type="project" value="TreeGrafter"/>
</dbReference>
<dbReference type="GO" id="GO:0005829">
    <property type="term" value="C:cytosol"/>
    <property type="evidence" value="ECO:0007669"/>
    <property type="project" value="TreeGrafter"/>
</dbReference>
<keyword evidence="6 8" id="KW-0560">Oxidoreductase</keyword>
<dbReference type="UniPathway" id="UPA00077">
    <property type="reaction ID" value="UER00158"/>
</dbReference>
<dbReference type="PROSITE" id="PS51330">
    <property type="entry name" value="DHFR_2"/>
    <property type="match status" value="1"/>
</dbReference>
<dbReference type="CDD" id="cd00209">
    <property type="entry name" value="DHFR"/>
    <property type="match status" value="1"/>
</dbReference>
<dbReference type="PROSITE" id="PS00075">
    <property type="entry name" value="DHFR_1"/>
    <property type="match status" value="1"/>
</dbReference>
<protein>
    <recommendedName>
        <fullName evidence="3 8">Dihydrofolate reductase</fullName>
        <ecNumber evidence="3 8">1.5.1.3</ecNumber>
    </recommendedName>
</protein>
<dbReference type="EC" id="1.5.1.3" evidence="3 8"/>
<comment type="catalytic activity">
    <reaction evidence="8">
        <text>(6S)-5,6,7,8-tetrahydrofolate + NADP(+) = 7,8-dihydrofolate + NADPH + H(+)</text>
        <dbReference type="Rhea" id="RHEA:15009"/>
        <dbReference type="ChEBI" id="CHEBI:15378"/>
        <dbReference type="ChEBI" id="CHEBI:57451"/>
        <dbReference type="ChEBI" id="CHEBI:57453"/>
        <dbReference type="ChEBI" id="CHEBI:57783"/>
        <dbReference type="ChEBI" id="CHEBI:58349"/>
        <dbReference type="EC" id="1.5.1.3"/>
    </reaction>
</comment>
<evidence type="ECO:0000256" key="5">
    <source>
        <dbReference type="ARBA" id="ARBA00022857"/>
    </source>
</evidence>
<dbReference type="EMBL" id="QWDD01000001">
    <property type="protein sequence ID" value="RNJ50611.1"/>
    <property type="molecule type" value="Genomic_DNA"/>
</dbReference>
<dbReference type="Proteomes" id="UP000268623">
    <property type="component" value="Unassembled WGS sequence"/>
</dbReference>
<comment type="function">
    <text evidence="7 8">Key enzyme in folate metabolism. Catalyzes an essential reaction for de novo glycine and purine synthesis, and for DNA precursor synthesis.</text>
</comment>
<dbReference type="InterPro" id="IPR024072">
    <property type="entry name" value="DHFR-like_dom_sf"/>
</dbReference>
<evidence type="ECO:0000256" key="9">
    <source>
        <dbReference type="RuleBase" id="RU004474"/>
    </source>
</evidence>
<comment type="caution">
    <text evidence="11">The sequence shown here is derived from an EMBL/GenBank/DDBJ whole genome shotgun (WGS) entry which is preliminary data.</text>
</comment>
<dbReference type="PANTHER" id="PTHR48069">
    <property type="entry name" value="DIHYDROFOLATE REDUCTASE"/>
    <property type="match status" value="1"/>
</dbReference>
<dbReference type="GO" id="GO:0046654">
    <property type="term" value="P:tetrahydrofolate biosynthetic process"/>
    <property type="evidence" value="ECO:0007669"/>
    <property type="project" value="UniProtKB-UniPathway"/>
</dbReference>
<dbReference type="InterPro" id="IPR012259">
    <property type="entry name" value="DHFR"/>
</dbReference>
<gene>
    <name evidence="11" type="ORF">D1O30_14505</name>
</gene>
<evidence type="ECO:0000256" key="6">
    <source>
        <dbReference type="ARBA" id="ARBA00023002"/>
    </source>
</evidence>
<dbReference type="SUPFAM" id="SSF53597">
    <property type="entry name" value="Dihydrofolate reductase-like"/>
    <property type="match status" value="1"/>
</dbReference>
<comment type="pathway">
    <text evidence="1 8">Cofactor biosynthesis; tetrahydrofolate biosynthesis; 5,6,7,8-tetrahydrofolate from 7,8-dihydrofolate: step 1/1.</text>
</comment>
<dbReference type="PRINTS" id="PR00070">
    <property type="entry name" value="DHFR"/>
</dbReference>
<dbReference type="Gene3D" id="3.40.430.10">
    <property type="entry name" value="Dihydrofolate Reductase, subunit A"/>
    <property type="match status" value="1"/>
</dbReference>
<evidence type="ECO:0000313" key="11">
    <source>
        <dbReference type="EMBL" id="RNJ50611.1"/>
    </source>
</evidence>
<keyword evidence="12" id="KW-1185">Reference proteome</keyword>
<proteinExistence type="inferred from homology"/>
<evidence type="ECO:0000256" key="1">
    <source>
        <dbReference type="ARBA" id="ARBA00004903"/>
    </source>
</evidence>
<evidence type="ECO:0000256" key="4">
    <source>
        <dbReference type="ARBA" id="ARBA00022563"/>
    </source>
</evidence>
<evidence type="ECO:0000256" key="2">
    <source>
        <dbReference type="ARBA" id="ARBA00009539"/>
    </source>
</evidence>
<evidence type="ECO:0000259" key="10">
    <source>
        <dbReference type="PROSITE" id="PS51330"/>
    </source>
</evidence>
<accession>A0A3M9XRI4</accession>
<keyword evidence="5 8" id="KW-0521">NADP</keyword>
<evidence type="ECO:0000313" key="12">
    <source>
        <dbReference type="Proteomes" id="UP000268623"/>
    </source>
</evidence>
<dbReference type="OrthoDB" id="9804315at2"/>
<feature type="domain" description="DHFR" evidence="10">
    <location>
        <begin position="4"/>
        <end position="168"/>
    </location>
</feature>
<name>A0A3M9XRI4_9HYPH</name>
<dbReference type="GO" id="GO:0006730">
    <property type="term" value="P:one-carbon metabolic process"/>
    <property type="evidence" value="ECO:0007669"/>
    <property type="project" value="UniProtKB-KW"/>
</dbReference>
<evidence type="ECO:0000256" key="7">
    <source>
        <dbReference type="ARBA" id="ARBA00025067"/>
    </source>
</evidence>
<organism evidence="11 12">
    <name type="scientific">Methylocystis hirsuta</name>
    <dbReference type="NCBI Taxonomy" id="369798"/>
    <lineage>
        <taxon>Bacteria</taxon>
        <taxon>Pseudomonadati</taxon>
        <taxon>Pseudomonadota</taxon>
        <taxon>Alphaproteobacteria</taxon>
        <taxon>Hyphomicrobiales</taxon>
        <taxon>Methylocystaceae</taxon>
        <taxon>Methylocystis</taxon>
    </lineage>
</organism>
<reference evidence="11 12" key="1">
    <citation type="submission" date="2018-08" db="EMBL/GenBank/DDBJ databases">
        <title>Genome sequence of Methylocystis hirsuta CSC1, a methanotroph able to accumulate PHAs.</title>
        <authorList>
            <person name="Bordel S."/>
            <person name="Rodriguez E."/>
            <person name="Gancedo J."/>
            <person name="Munoz R."/>
        </authorList>
    </citation>
    <scope>NUCLEOTIDE SEQUENCE [LARGE SCALE GENOMIC DNA]</scope>
    <source>
        <strain evidence="11 12">CSC1</strain>
    </source>
</reference>